<comment type="caution">
    <text evidence="3">The sequence shown here is derived from an EMBL/GenBank/DDBJ whole genome shotgun (WGS) entry which is preliminary data.</text>
</comment>
<evidence type="ECO:0000256" key="2">
    <source>
        <dbReference type="ARBA" id="ARBA00049106"/>
    </source>
</evidence>
<keyword evidence="4" id="KW-1185">Reference proteome</keyword>
<evidence type="ECO:0000256" key="1">
    <source>
        <dbReference type="ARBA" id="ARBA00008710"/>
    </source>
</evidence>
<protein>
    <recommendedName>
        <fullName evidence="5">Nitroreductase family deazaflavin-dependent oxidoreductase</fullName>
    </recommendedName>
</protein>
<reference evidence="3" key="1">
    <citation type="submission" date="2020-10" db="EMBL/GenBank/DDBJ databases">
        <title>Taxonomic study of unclassified bacteria belonging to the class Ktedonobacteria.</title>
        <authorList>
            <person name="Yabe S."/>
            <person name="Wang C.M."/>
            <person name="Zheng Y."/>
            <person name="Sakai Y."/>
            <person name="Cavaletti L."/>
            <person name="Monciardini P."/>
            <person name="Donadio S."/>
        </authorList>
    </citation>
    <scope>NUCLEOTIDE SEQUENCE</scope>
    <source>
        <strain evidence="3">SOSP1-1</strain>
    </source>
</reference>
<dbReference type="Gene3D" id="2.30.110.10">
    <property type="entry name" value="Electron Transport, Fmn-binding Protein, Chain A"/>
    <property type="match status" value="1"/>
</dbReference>
<name>A0A8J3MQ10_9CHLR</name>
<organism evidence="3 4">
    <name type="scientific">Ktedonospora formicarum</name>
    <dbReference type="NCBI Taxonomy" id="2778364"/>
    <lineage>
        <taxon>Bacteria</taxon>
        <taxon>Bacillati</taxon>
        <taxon>Chloroflexota</taxon>
        <taxon>Ktedonobacteria</taxon>
        <taxon>Ktedonobacterales</taxon>
        <taxon>Ktedonobacteraceae</taxon>
        <taxon>Ktedonospora</taxon>
    </lineage>
</organism>
<evidence type="ECO:0000313" key="4">
    <source>
        <dbReference type="Proteomes" id="UP000612362"/>
    </source>
</evidence>
<dbReference type="Proteomes" id="UP000612362">
    <property type="component" value="Unassembled WGS sequence"/>
</dbReference>
<dbReference type="EMBL" id="BNJF01000001">
    <property type="protein sequence ID" value="GHO42133.1"/>
    <property type="molecule type" value="Genomic_DNA"/>
</dbReference>
<dbReference type="RefSeq" id="WP_220191713.1">
    <property type="nucleotide sequence ID" value="NZ_BNJF01000001.1"/>
</dbReference>
<dbReference type="InterPro" id="IPR012349">
    <property type="entry name" value="Split_barrel_FMN-bd"/>
</dbReference>
<accession>A0A8J3MQ10</accession>
<dbReference type="PANTHER" id="PTHR39428">
    <property type="entry name" value="F420H(2)-DEPENDENT QUINONE REDUCTASE RV1261C"/>
    <property type="match status" value="1"/>
</dbReference>
<comment type="catalytic activity">
    <reaction evidence="2">
        <text>oxidized coenzyme F420-(gamma-L-Glu)(n) + a quinol + H(+) = reduced coenzyme F420-(gamma-L-Glu)(n) + a quinone</text>
        <dbReference type="Rhea" id="RHEA:39663"/>
        <dbReference type="Rhea" id="RHEA-COMP:12939"/>
        <dbReference type="Rhea" id="RHEA-COMP:14378"/>
        <dbReference type="ChEBI" id="CHEBI:15378"/>
        <dbReference type="ChEBI" id="CHEBI:24646"/>
        <dbReference type="ChEBI" id="CHEBI:132124"/>
        <dbReference type="ChEBI" id="CHEBI:133980"/>
        <dbReference type="ChEBI" id="CHEBI:139511"/>
    </reaction>
</comment>
<dbReference type="InterPro" id="IPR004378">
    <property type="entry name" value="F420H2_quin_Rdtase"/>
</dbReference>
<dbReference type="NCBIfam" id="TIGR00026">
    <property type="entry name" value="hi_GC_TIGR00026"/>
    <property type="match status" value="1"/>
</dbReference>
<dbReference type="GO" id="GO:0005886">
    <property type="term" value="C:plasma membrane"/>
    <property type="evidence" value="ECO:0007669"/>
    <property type="project" value="TreeGrafter"/>
</dbReference>
<dbReference type="Pfam" id="PF04075">
    <property type="entry name" value="F420H2_quin_red"/>
    <property type="match status" value="1"/>
</dbReference>
<evidence type="ECO:0008006" key="5">
    <source>
        <dbReference type="Google" id="ProtNLM"/>
    </source>
</evidence>
<proteinExistence type="inferred from homology"/>
<evidence type="ECO:0000313" key="3">
    <source>
        <dbReference type="EMBL" id="GHO42133.1"/>
    </source>
</evidence>
<gene>
    <name evidence="3" type="ORF">KSX_02960</name>
</gene>
<dbReference type="GO" id="GO:0070967">
    <property type="term" value="F:coenzyme F420 binding"/>
    <property type="evidence" value="ECO:0007669"/>
    <property type="project" value="TreeGrafter"/>
</dbReference>
<dbReference type="SUPFAM" id="SSF50475">
    <property type="entry name" value="FMN-binding split barrel"/>
    <property type="match status" value="1"/>
</dbReference>
<dbReference type="PANTHER" id="PTHR39428:SF1">
    <property type="entry name" value="F420H(2)-DEPENDENT QUINONE REDUCTASE RV1261C"/>
    <property type="match status" value="1"/>
</dbReference>
<sequence>MNTWQQQNEMIIKEFRAHGGTVRLGGYGPFILMTTTGAKTGQRHTTPLMYVADGDRLLAVASKAGSSTHPSWFYNLLAHPQVTVEVGTETFEAVARVLADNEREEAFAKAVEVFPFYEEYQKATTRIIPVIALER</sequence>
<dbReference type="GO" id="GO:0016491">
    <property type="term" value="F:oxidoreductase activity"/>
    <property type="evidence" value="ECO:0007669"/>
    <property type="project" value="InterPro"/>
</dbReference>
<dbReference type="AlphaFoldDB" id="A0A8J3MQ10"/>
<comment type="similarity">
    <text evidence="1">Belongs to the F420H(2)-dependent quinone reductase family.</text>
</comment>